<organism evidence="6 7">
    <name type="scientific">Vibrio gelatinilyticus</name>
    <dbReference type="NCBI Taxonomy" id="2893468"/>
    <lineage>
        <taxon>Bacteria</taxon>
        <taxon>Pseudomonadati</taxon>
        <taxon>Pseudomonadota</taxon>
        <taxon>Gammaproteobacteria</taxon>
        <taxon>Vibrionales</taxon>
        <taxon>Vibrionaceae</taxon>
        <taxon>Vibrio</taxon>
    </lineage>
</organism>
<dbReference type="InterPro" id="IPR008258">
    <property type="entry name" value="Transglycosylase_SLT_dom_1"/>
</dbReference>
<name>A0A9X1WFS2_9VIBR</name>
<evidence type="ECO:0000256" key="1">
    <source>
        <dbReference type="ARBA" id="ARBA00007734"/>
    </source>
</evidence>
<dbReference type="PANTHER" id="PTHR37423">
    <property type="entry name" value="SOLUBLE LYTIC MUREIN TRANSGLYCOSYLASE-RELATED"/>
    <property type="match status" value="1"/>
</dbReference>
<dbReference type="InterPro" id="IPR012289">
    <property type="entry name" value="Lytic_TGlycosylase_superhlx_L"/>
</dbReference>
<dbReference type="SUPFAM" id="SSF53955">
    <property type="entry name" value="Lysozyme-like"/>
    <property type="match status" value="1"/>
</dbReference>
<accession>A0A9X1WFS2</accession>
<evidence type="ECO:0000259" key="5">
    <source>
        <dbReference type="Pfam" id="PF14718"/>
    </source>
</evidence>
<evidence type="ECO:0000256" key="2">
    <source>
        <dbReference type="ARBA" id="ARBA00022729"/>
    </source>
</evidence>
<dbReference type="CDD" id="cd13401">
    <property type="entry name" value="Slt70-like"/>
    <property type="match status" value="1"/>
</dbReference>
<feature type="domain" description="Transglycosylase SLT" evidence="4">
    <location>
        <begin position="484"/>
        <end position="596"/>
    </location>
</feature>
<proteinExistence type="inferred from homology"/>
<evidence type="ECO:0000313" key="7">
    <source>
        <dbReference type="Proteomes" id="UP001139488"/>
    </source>
</evidence>
<dbReference type="Gene3D" id="1.10.530.10">
    <property type="match status" value="1"/>
</dbReference>
<dbReference type="InterPro" id="IPR008939">
    <property type="entry name" value="Lytic_TGlycosylase_superhlx_U"/>
</dbReference>
<comment type="similarity">
    <text evidence="1">Belongs to the transglycosylase Slt family.</text>
</comment>
<protein>
    <submittedName>
        <fullName evidence="6">Transglycosylase SLT domain-containing protein</fullName>
    </submittedName>
</protein>
<dbReference type="InterPro" id="IPR023346">
    <property type="entry name" value="Lysozyme-like_dom_sf"/>
</dbReference>
<sequence>MNRKPISAGVITTLLLTLSYSSSNLAQSRDAIEQQRKHYDDAQTFIDRSDISRYDFLRSKIEDYPLTPYIDYRVFSLQLPYKNVDEVNQFITQHANFPFSRRIRAPYLDVLASKKDWSSILQFQQSYPVGERYQCLYHLAQLNTGDETGAFEGANRLWLSGDSIDDACDPLFDAWSNAGFKSDEVIIDRMLLVFANNNGQRLNYLAKKVKSASSSKLAKQIVLLYKQPQLITSFLDGSATQEIKDSLVHSAFKKYAKNYPEKALTLWLKLSQHPHFPQDQYQELAEYLAMRFITTEDEAYATWRDDVLSKSDSAIYLERRSRLAIQQSDWQGLMDWISLLPQDNQSATRWQYWLGRAELKTGNEQGEDRLRAILGKRNFYSVAAAFYLGEEVDYPTTKITLNGDVVQPYMVDLLRISELLERDKIAAAKSEWRYLLSRTSSEEQAMLAAYASQNKWHHFSVVASIEAKMWDAIELRFPIAHQELFSFYANKLELDDVMLMSLARQESAMDVEARSPVGARGVMQIMPATARYTAKKHKIRYKKVSELYKVDKNIEIGSHYLSELLKSYESNRIFAFAAYNAGPNRVKRWRENSQGNLDAIAFIESIPFKETRGYVQNILMFQLYYQGLQQRELDFLTESEANTQY</sequence>
<comment type="caution">
    <text evidence="6">The sequence shown here is derived from an EMBL/GenBank/DDBJ whole genome shotgun (WGS) entry which is preliminary data.</text>
</comment>
<feature type="chain" id="PRO_5040952834" evidence="3">
    <location>
        <begin position="27"/>
        <end position="645"/>
    </location>
</feature>
<feature type="domain" description="Lytic transglycosylase superhelical linker" evidence="5">
    <location>
        <begin position="412"/>
        <end position="473"/>
    </location>
</feature>
<keyword evidence="7" id="KW-1185">Reference proteome</keyword>
<dbReference type="GO" id="GO:0042597">
    <property type="term" value="C:periplasmic space"/>
    <property type="evidence" value="ECO:0007669"/>
    <property type="project" value="InterPro"/>
</dbReference>
<reference evidence="6" key="1">
    <citation type="submission" date="2021-11" db="EMBL/GenBank/DDBJ databases">
        <title>Vibrio ZSDE26 sp. nov. and Vibrio ZSDZ34 sp. nov., isolated from coastal seawater in Qingdao.</title>
        <authorList>
            <person name="Zhang P."/>
        </authorList>
    </citation>
    <scope>NUCLEOTIDE SEQUENCE</scope>
    <source>
        <strain evidence="6">ZSDZ34</strain>
    </source>
</reference>
<dbReference type="EMBL" id="JAJNNZ010000020">
    <property type="protein sequence ID" value="MCJ2378665.1"/>
    <property type="molecule type" value="Genomic_DNA"/>
</dbReference>
<dbReference type="Pfam" id="PF14718">
    <property type="entry name" value="SLT_L"/>
    <property type="match status" value="1"/>
</dbReference>
<dbReference type="Pfam" id="PF01464">
    <property type="entry name" value="SLT"/>
    <property type="match status" value="1"/>
</dbReference>
<gene>
    <name evidence="6" type="ORF">LNL84_17790</name>
</gene>
<dbReference type="SUPFAM" id="SSF48435">
    <property type="entry name" value="Bacterial muramidases"/>
    <property type="match status" value="1"/>
</dbReference>
<dbReference type="RefSeq" id="WP_244359055.1">
    <property type="nucleotide sequence ID" value="NZ_JAJNNZ010000020.1"/>
</dbReference>
<evidence type="ECO:0000256" key="3">
    <source>
        <dbReference type="SAM" id="SignalP"/>
    </source>
</evidence>
<evidence type="ECO:0000313" key="6">
    <source>
        <dbReference type="EMBL" id="MCJ2378665.1"/>
    </source>
</evidence>
<dbReference type="Gene3D" id="1.25.20.10">
    <property type="entry name" value="Bacterial muramidases"/>
    <property type="match status" value="1"/>
</dbReference>
<dbReference type="PANTHER" id="PTHR37423:SF5">
    <property type="entry name" value="SOLUBLE LYTIC MUREIN TRANSGLYCOSYLASE"/>
    <property type="match status" value="1"/>
</dbReference>
<dbReference type="GO" id="GO:0004553">
    <property type="term" value="F:hydrolase activity, hydrolyzing O-glycosyl compounds"/>
    <property type="evidence" value="ECO:0007669"/>
    <property type="project" value="InterPro"/>
</dbReference>
<keyword evidence="2 3" id="KW-0732">Signal</keyword>
<dbReference type="AlphaFoldDB" id="A0A9X1WFS2"/>
<feature type="signal peptide" evidence="3">
    <location>
        <begin position="1"/>
        <end position="26"/>
    </location>
</feature>
<dbReference type="Gene3D" id="1.10.1240.20">
    <property type="entry name" value="Lytic transglycosylase, superhelical linker domain"/>
    <property type="match status" value="1"/>
</dbReference>
<dbReference type="InterPro" id="IPR037061">
    <property type="entry name" value="Lytic_TGlycoase_superhlx_L_sf"/>
</dbReference>
<evidence type="ECO:0000259" key="4">
    <source>
        <dbReference type="Pfam" id="PF01464"/>
    </source>
</evidence>
<dbReference type="Proteomes" id="UP001139488">
    <property type="component" value="Unassembled WGS sequence"/>
</dbReference>